<evidence type="ECO:0008006" key="3">
    <source>
        <dbReference type="Google" id="ProtNLM"/>
    </source>
</evidence>
<sequence length="166" mass="18409">MTAIFAANVIPQCPNLGADDLCAIYTERPLVCRIYPMEINPFIALAPSSKDCPPESWEQGNLLGSDRELTHQILQSRQADRDDAQRKVQLCEALGLTTAAWKGNGFTVYMPTVERMLAALEGLASEGQTTQPWRIRADDVALHEALEDRSFALQTTASADYIFHQL</sequence>
<dbReference type="Proteomes" id="UP000263595">
    <property type="component" value="Unassembled WGS sequence"/>
</dbReference>
<proteinExistence type="predicted"/>
<evidence type="ECO:0000313" key="1">
    <source>
        <dbReference type="EMBL" id="SYX90583.1"/>
    </source>
</evidence>
<protein>
    <recommendedName>
        <fullName evidence="3">Fe-S oxidoreductase</fullName>
    </recommendedName>
</protein>
<name>A0A383RUY9_9PSED</name>
<dbReference type="AlphaFoldDB" id="A0A383RUY9"/>
<dbReference type="EMBL" id="UNOZ01000019">
    <property type="protein sequence ID" value="SYX90583.1"/>
    <property type="molecule type" value="Genomic_DNA"/>
</dbReference>
<evidence type="ECO:0000313" key="2">
    <source>
        <dbReference type="Proteomes" id="UP000263595"/>
    </source>
</evidence>
<dbReference type="Pfam" id="PF03692">
    <property type="entry name" value="CxxCxxCC"/>
    <property type="match status" value="1"/>
</dbReference>
<keyword evidence="2" id="KW-1185">Reference proteome</keyword>
<accession>A0A383RUY9</accession>
<organism evidence="1 2">
    <name type="scientific">Pseudomonas reidholzensis</name>
    <dbReference type="NCBI Taxonomy" id="1785162"/>
    <lineage>
        <taxon>Bacteria</taxon>
        <taxon>Pseudomonadati</taxon>
        <taxon>Pseudomonadota</taxon>
        <taxon>Gammaproteobacteria</taxon>
        <taxon>Pseudomonadales</taxon>
        <taxon>Pseudomonadaceae</taxon>
        <taxon>Pseudomonas</taxon>
    </lineage>
</organism>
<gene>
    <name evidence="1" type="ORF">CCOS865_02850</name>
</gene>
<dbReference type="InterPro" id="IPR005358">
    <property type="entry name" value="Puta_zinc/iron-chelating_dom"/>
</dbReference>
<reference evidence="2" key="1">
    <citation type="submission" date="2018-08" db="EMBL/GenBank/DDBJ databases">
        <authorList>
            <person name="Blom J."/>
        </authorList>
    </citation>
    <scope>NUCLEOTIDE SEQUENCE [LARGE SCALE GENOMIC DNA]</scope>
    <source>
        <strain evidence="2">CCOS 865</strain>
    </source>
</reference>